<protein>
    <submittedName>
        <fullName evidence="2">Uncharacterized protein</fullName>
    </submittedName>
</protein>
<sequence>MGNCIALRKKPIKVIKSDGRVLEYNPPMKVCHVLSKFGGHALYDSLPVVRHLHPDTDMIGGRVYYLLPLLTVHPQRAGDVSSKITATGQEGGVLRIKLVISKEELQAMLRKGGITVDNMVSKLQNNGKTCGTDSFSSDSRRSSPRWMPLLESVPEGN</sequence>
<dbReference type="InParanoid" id="A0A068V3P5"/>
<evidence type="ECO:0000256" key="1">
    <source>
        <dbReference type="SAM" id="MobiDB-lite"/>
    </source>
</evidence>
<gene>
    <name evidence="2" type="ORF">GSCOC_T00043149001</name>
</gene>
<dbReference type="Gramene" id="CDP15420">
    <property type="protein sequence ID" value="CDP15420"/>
    <property type="gene ID" value="GSCOC_T00043149001"/>
</dbReference>
<reference evidence="3" key="1">
    <citation type="journal article" date="2014" name="Science">
        <title>The coffee genome provides insight into the convergent evolution of caffeine biosynthesis.</title>
        <authorList>
            <person name="Denoeud F."/>
            <person name="Carretero-Paulet L."/>
            <person name="Dereeper A."/>
            <person name="Droc G."/>
            <person name="Guyot R."/>
            <person name="Pietrella M."/>
            <person name="Zheng C."/>
            <person name="Alberti A."/>
            <person name="Anthony F."/>
            <person name="Aprea G."/>
            <person name="Aury J.M."/>
            <person name="Bento P."/>
            <person name="Bernard M."/>
            <person name="Bocs S."/>
            <person name="Campa C."/>
            <person name="Cenci A."/>
            <person name="Combes M.C."/>
            <person name="Crouzillat D."/>
            <person name="Da Silva C."/>
            <person name="Daddiego L."/>
            <person name="De Bellis F."/>
            <person name="Dussert S."/>
            <person name="Garsmeur O."/>
            <person name="Gayraud T."/>
            <person name="Guignon V."/>
            <person name="Jahn K."/>
            <person name="Jamilloux V."/>
            <person name="Joet T."/>
            <person name="Labadie K."/>
            <person name="Lan T."/>
            <person name="Leclercq J."/>
            <person name="Lepelley M."/>
            <person name="Leroy T."/>
            <person name="Li L.T."/>
            <person name="Librado P."/>
            <person name="Lopez L."/>
            <person name="Munoz A."/>
            <person name="Noel B."/>
            <person name="Pallavicini A."/>
            <person name="Perrotta G."/>
            <person name="Poncet V."/>
            <person name="Pot D."/>
            <person name="Priyono X."/>
            <person name="Rigoreau M."/>
            <person name="Rouard M."/>
            <person name="Rozas J."/>
            <person name="Tranchant-Dubreuil C."/>
            <person name="VanBuren R."/>
            <person name="Zhang Q."/>
            <person name="Andrade A.C."/>
            <person name="Argout X."/>
            <person name="Bertrand B."/>
            <person name="de Kochko A."/>
            <person name="Graziosi G."/>
            <person name="Henry R.J."/>
            <person name="Jayarama X."/>
            <person name="Ming R."/>
            <person name="Nagai C."/>
            <person name="Rounsley S."/>
            <person name="Sankoff D."/>
            <person name="Giuliano G."/>
            <person name="Albert V.A."/>
            <person name="Wincker P."/>
            <person name="Lashermes P."/>
        </authorList>
    </citation>
    <scope>NUCLEOTIDE SEQUENCE [LARGE SCALE GENOMIC DNA]</scope>
    <source>
        <strain evidence="3">cv. DH200-94</strain>
    </source>
</reference>
<dbReference type="PANTHER" id="PTHR33148">
    <property type="entry name" value="PLASTID MOVEMENT IMPAIRED PROTEIN-RELATED"/>
    <property type="match status" value="1"/>
</dbReference>
<evidence type="ECO:0000313" key="3">
    <source>
        <dbReference type="Proteomes" id="UP000295252"/>
    </source>
</evidence>
<dbReference type="EMBL" id="HG739182">
    <property type="protein sequence ID" value="CDP15420.1"/>
    <property type="molecule type" value="Genomic_DNA"/>
</dbReference>
<feature type="region of interest" description="Disordered" evidence="1">
    <location>
        <begin position="125"/>
        <end position="146"/>
    </location>
</feature>
<dbReference type="STRING" id="49390.A0A068V3P5"/>
<name>A0A068V3P5_COFCA</name>
<dbReference type="OMA" id="ILEYRRP"/>
<proteinExistence type="predicted"/>
<dbReference type="FunCoup" id="A0A068V3P5">
    <property type="interactions" value="6"/>
</dbReference>
<dbReference type="PANTHER" id="PTHR33148:SF46">
    <property type="entry name" value="EMB|CAB85509.1"/>
    <property type="match status" value="1"/>
</dbReference>
<organism evidence="2 3">
    <name type="scientific">Coffea canephora</name>
    <name type="common">Robusta coffee</name>
    <dbReference type="NCBI Taxonomy" id="49390"/>
    <lineage>
        <taxon>Eukaryota</taxon>
        <taxon>Viridiplantae</taxon>
        <taxon>Streptophyta</taxon>
        <taxon>Embryophyta</taxon>
        <taxon>Tracheophyta</taxon>
        <taxon>Spermatophyta</taxon>
        <taxon>Magnoliopsida</taxon>
        <taxon>eudicotyledons</taxon>
        <taxon>Gunneridae</taxon>
        <taxon>Pentapetalae</taxon>
        <taxon>asterids</taxon>
        <taxon>lamiids</taxon>
        <taxon>Gentianales</taxon>
        <taxon>Rubiaceae</taxon>
        <taxon>Ixoroideae</taxon>
        <taxon>Gardenieae complex</taxon>
        <taxon>Bertiereae - Coffeeae clade</taxon>
        <taxon>Coffeeae</taxon>
        <taxon>Coffea</taxon>
    </lineage>
</organism>
<evidence type="ECO:0000313" key="2">
    <source>
        <dbReference type="EMBL" id="CDP15420.1"/>
    </source>
</evidence>
<dbReference type="PhylomeDB" id="A0A068V3P5"/>
<keyword evidence="3" id="KW-1185">Reference proteome</keyword>
<dbReference type="AlphaFoldDB" id="A0A068V3P5"/>
<dbReference type="Pfam" id="PF14009">
    <property type="entry name" value="PADRE"/>
    <property type="match status" value="1"/>
</dbReference>
<dbReference type="Proteomes" id="UP000295252">
    <property type="component" value="Chromosome VIII"/>
</dbReference>
<dbReference type="OrthoDB" id="1688863at2759"/>
<dbReference type="InterPro" id="IPR025322">
    <property type="entry name" value="PADRE_dom"/>
</dbReference>
<accession>A0A068V3P5</accession>